<proteinExistence type="predicted"/>
<evidence type="ECO:0000313" key="1">
    <source>
        <dbReference type="EMBL" id="KAJ9116619.1"/>
    </source>
</evidence>
<dbReference type="EMBL" id="JASBWS010000003">
    <property type="protein sequence ID" value="KAJ9116619.1"/>
    <property type="molecule type" value="Genomic_DNA"/>
</dbReference>
<gene>
    <name evidence="1" type="ORF">QFC20_000552</name>
</gene>
<accession>A0ACC2WXY3</accession>
<reference evidence="1" key="1">
    <citation type="submission" date="2023-04" db="EMBL/GenBank/DDBJ databases">
        <title>Draft Genome sequencing of Naganishia species isolated from polar environments using Oxford Nanopore Technology.</title>
        <authorList>
            <person name="Leo P."/>
            <person name="Venkateswaran K."/>
        </authorList>
    </citation>
    <scope>NUCLEOTIDE SEQUENCE</scope>
    <source>
        <strain evidence="1">MNA-CCFEE 5262</strain>
    </source>
</reference>
<protein>
    <submittedName>
        <fullName evidence="1">Uncharacterized protein</fullName>
    </submittedName>
</protein>
<name>A0ACC2WXY3_9TREE</name>
<organism evidence="1 2">
    <name type="scientific">Naganishia adeliensis</name>
    <dbReference type="NCBI Taxonomy" id="92952"/>
    <lineage>
        <taxon>Eukaryota</taxon>
        <taxon>Fungi</taxon>
        <taxon>Dikarya</taxon>
        <taxon>Basidiomycota</taxon>
        <taxon>Agaricomycotina</taxon>
        <taxon>Tremellomycetes</taxon>
        <taxon>Filobasidiales</taxon>
        <taxon>Filobasidiaceae</taxon>
        <taxon>Naganishia</taxon>
    </lineage>
</organism>
<comment type="caution">
    <text evidence="1">The sequence shown here is derived from an EMBL/GenBank/DDBJ whole genome shotgun (WGS) entry which is preliminary data.</text>
</comment>
<keyword evidence="2" id="KW-1185">Reference proteome</keyword>
<sequence>MSTFASLLPSLQAAFFSKPQPAAIEEVKAQSEGAWQDAQGESVETSSGANLESTDKTATASDRPLALRSTSSASSAPNASSDAEGKPAAPGLVWKDGRRVEYDAEGNVRASKEGRRKGKEKRTQETETFVIVRPPPSSTKRTLNLQIQLVANVKQKKASDGRQSRSASGSSLASSAGPTTATFRSLNIPEAIPGSAATTNATGTPREVDFRTSTIRNAAQSRDASPTRKLSIPIEDGPGRLRSRKPVHKRTSSMSLDGGIREKKQDILDNVRTDRPLSLSMVMPPRPSDNAAELPRGDGLESDMSFVEGGNERSFENAEDTPKDRTVSRRSSIRSIRSNNSYASTSASGASGISLSGLSVSSSTSRTRSGKGKIVPLYNLAVHNVMTTTVTDAGTDSKIAKFHKRSVDIVGLGTLEATEVWAKSPVDIAKKSRNSQVVDRIELAPPLLDRIGKRHSADDTTIARETSRSTTSQSILTGVSLSEKSPQPPFDRTKKLFGKFFKKKDTAGNTSVPPPSPHKQGFQAIAEHLTLPLSPQGTRNPFAGAGNSTTVSTIQYGQPTFGMSPVMATVPSSSSRSRPRVYTWTVKRWAPAGELTIVNEWTSRLAPLISGDTASTAALGEVIFEWKKGKGKRIPVSRVTTRTLSMPDDQYTRVATQTLQPPLSSSRPGSIAGSRRGSYFDFDRHLQTTSASASRSPSPSALRKKYSVGESAMSTVSTRFSFEDPRLTPGDPEAPQRSTLQARAASPAPSSNSRNARVTHDDGDESDPEDSETPWICKVYVPSAKSRRPDGPIQVTGKTVGTLYPAPHHPRIVAQIKIPVEIGEVATGIGALVGPGTLSHQSSDLTSSSSGLKSSRNSLSSPPLTNISQMSQQVADPILKQEEIVMTEENIKDVVSVTAMWLVSREFGALGKKKKMSS</sequence>
<dbReference type="Proteomes" id="UP001230649">
    <property type="component" value="Unassembled WGS sequence"/>
</dbReference>
<evidence type="ECO:0000313" key="2">
    <source>
        <dbReference type="Proteomes" id="UP001230649"/>
    </source>
</evidence>